<keyword evidence="3" id="KW-1185">Reference proteome</keyword>
<evidence type="ECO:0000313" key="2">
    <source>
        <dbReference type="EMBL" id="GII75773.1"/>
    </source>
</evidence>
<dbReference type="EMBL" id="BOOU01000012">
    <property type="protein sequence ID" value="GII75773.1"/>
    <property type="molecule type" value="Genomic_DNA"/>
</dbReference>
<comment type="caution">
    <text evidence="2">The sequence shown here is derived from an EMBL/GenBank/DDBJ whole genome shotgun (WGS) entry which is preliminary data.</text>
</comment>
<evidence type="ECO:0000313" key="3">
    <source>
        <dbReference type="Proteomes" id="UP000655287"/>
    </source>
</evidence>
<dbReference type="Proteomes" id="UP000655287">
    <property type="component" value="Unassembled WGS sequence"/>
</dbReference>
<dbReference type="InterPro" id="IPR009677">
    <property type="entry name" value="DUF1266"/>
</dbReference>
<dbReference type="AlphaFoldDB" id="A0A919QYR4"/>
<feature type="domain" description="DUF1266" evidence="1">
    <location>
        <begin position="90"/>
        <end position="283"/>
    </location>
</feature>
<evidence type="ECO:0000259" key="1">
    <source>
        <dbReference type="Pfam" id="PF06889"/>
    </source>
</evidence>
<accession>A0A919QYR4</accession>
<reference evidence="2" key="1">
    <citation type="submission" date="2021-01" db="EMBL/GenBank/DDBJ databases">
        <title>Whole genome shotgun sequence of Sphaerisporangium rufum NBRC 109079.</title>
        <authorList>
            <person name="Komaki H."/>
            <person name="Tamura T."/>
        </authorList>
    </citation>
    <scope>NUCLEOTIDE SEQUENCE</scope>
    <source>
        <strain evidence="2">NBRC 109079</strain>
    </source>
</reference>
<dbReference type="Pfam" id="PF06889">
    <property type="entry name" value="DUF1266"/>
    <property type="match status" value="1"/>
</dbReference>
<organism evidence="2 3">
    <name type="scientific">Sphaerisporangium rufum</name>
    <dbReference type="NCBI Taxonomy" id="1381558"/>
    <lineage>
        <taxon>Bacteria</taxon>
        <taxon>Bacillati</taxon>
        <taxon>Actinomycetota</taxon>
        <taxon>Actinomycetes</taxon>
        <taxon>Streptosporangiales</taxon>
        <taxon>Streptosporangiaceae</taxon>
        <taxon>Sphaerisporangium</taxon>
    </lineage>
</organism>
<name>A0A919QYR4_9ACTN</name>
<sequence length="291" mass="31791">MSDLMFAVIVVLMVLAVGLSGWGVVRGVRAGRVVRKQLRMHRLVTFPGAPIVGEFAQAMACGAPLLHANGEPWNALVPDREHPSIAIADLRDIWGITDARSWGETVTNLLDAAGGDPAVKVALGIRQRWLAQAGFPPNLAQWRDALLQTGRECGFSEIAITELGAIAERITRYEARLRADGVLPLEGLVHTVRAFDYGRVPPLALWNLRAGYCGEPEARTAVLQAGALAAATYRSWDEYSAGYILGRVLQFDNDEFGMWYDTALATHRVLTGDPASPWRTLAWQARPAPTR</sequence>
<gene>
    <name evidence="2" type="ORF">Sru01_07550</name>
</gene>
<dbReference type="RefSeq" id="WP_203982424.1">
    <property type="nucleotide sequence ID" value="NZ_BOOU01000012.1"/>
</dbReference>
<protein>
    <recommendedName>
        <fullName evidence="1">DUF1266 domain-containing protein</fullName>
    </recommendedName>
</protein>
<proteinExistence type="predicted"/>